<organism evidence="4 5">
    <name type="scientific">Ditylenchus destructor</name>
    <dbReference type="NCBI Taxonomy" id="166010"/>
    <lineage>
        <taxon>Eukaryota</taxon>
        <taxon>Metazoa</taxon>
        <taxon>Ecdysozoa</taxon>
        <taxon>Nematoda</taxon>
        <taxon>Chromadorea</taxon>
        <taxon>Rhabditida</taxon>
        <taxon>Tylenchina</taxon>
        <taxon>Tylenchomorpha</taxon>
        <taxon>Sphaerularioidea</taxon>
        <taxon>Anguinidae</taxon>
        <taxon>Anguininae</taxon>
        <taxon>Ditylenchus</taxon>
    </lineage>
</organism>
<dbReference type="PROSITE" id="PS50158">
    <property type="entry name" value="ZF_CCHC"/>
    <property type="match status" value="2"/>
</dbReference>
<dbReference type="InterPro" id="IPR036875">
    <property type="entry name" value="Znf_CCHC_sf"/>
</dbReference>
<proteinExistence type="predicted"/>
<dbReference type="PANTHER" id="PTHR23002">
    <property type="entry name" value="ZINC FINGER CCHC DOMAIN CONTAINING PROTEIN"/>
    <property type="match status" value="1"/>
</dbReference>
<sequence>MTDCYRCHEKGHFARECTEPERERDRGGRGGDRNDRGESGHYSRDCPDGQRDRRGGGGGDRRGGGDRACYNCQETGHLSRDCPRGRDRD</sequence>
<dbReference type="SMART" id="SM00343">
    <property type="entry name" value="ZnF_C2HC"/>
    <property type="match status" value="3"/>
</dbReference>
<dbReference type="Gene3D" id="4.10.60.10">
    <property type="entry name" value="Zinc finger, CCHC-type"/>
    <property type="match status" value="2"/>
</dbReference>
<dbReference type="GO" id="GO:0003676">
    <property type="term" value="F:nucleic acid binding"/>
    <property type="evidence" value="ECO:0007669"/>
    <property type="project" value="InterPro"/>
</dbReference>
<dbReference type="GO" id="GO:0008270">
    <property type="term" value="F:zinc ion binding"/>
    <property type="evidence" value="ECO:0007669"/>
    <property type="project" value="UniProtKB-KW"/>
</dbReference>
<feature type="compositionally biased region" description="Basic and acidic residues" evidence="2">
    <location>
        <begin position="77"/>
        <end position="89"/>
    </location>
</feature>
<feature type="compositionally biased region" description="Basic and acidic residues" evidence="2">
    <location>
        <begin position="17"/>
        <end position="65"/>
    </location>
</feature>
<dbReference type="SUPFAM" id="SSF57756">
    <property type="entry name" value="Retrovirus zinc finger-like domains"/>
    <property type="match status" value="2"/>
</dbReference>
<evidence type="ECO:0000259" key="3">
    <source>
        <dbReference type="PROSITE" id="PS50158"/>
    </source>
</evidence>
<reference evidence="4" key="1">
    <citation type="submission" date="2022-01" db="EMBL/GenBank/DDBJ databases">
        <title>Genome Sequence Resource for Two Populations of Ditylenchus destructor, the Migratory Endoparasitic Phytonematode.</title>
        <authorList>
            <person name="Zhang H."/>
            <person name="Lin R."/>
            <person name="Xie B."/>
        </authorList>
    </citation>
    <scope>NUCLEOTIDE SEQUENCE</scope>
    <source>
        <strain evidence="4">BazhouSP</strain>
    </source>
</reference>
<dbReference type="AlphaFoldDB" id="A0AAD4MW27"/>
<gene>
    <name evidence="4" type="ORF">DdX_13659</name>
</gene>
<dbReference type="InterPro" id="IPR051714">
    <property type="entry name" value="Znf_CCHC_NABP"/>
</dbReference>
<protein>
    <submittedName>
        <fullName evidence="4">Zinc knuckle domain-containing protein</fullName>
    </submittedName>
</protein>
<keyword evidence="1" id="KW-0862">Zinc</keyword>
<accession>A0AAD4MW27</accession>
<keyword evidence="1" id="KW-0863">Zinc-finger</keyword>
<evidence type="ECO:0000256" key="2">
    <source>
        <dbReference type="SAM" id="MobiDB-lite"/>
    </source>
</evidence>
<evidence type="ECO:0000256" key="1">
    <source>
        <dbReference type="PROSITE-ProRule" id="PRU00047"/>
    </source>
</evidence>
<evidence type="ECO:0000313" key="4">
    <source>
        <dbReference type="EMBL" id="KAI1705344.1"/>
    </source>
</evidence>
<keyword evidence="5" id="KW-1185">Reference proteome</keyword>
<name>A0AAD4MW27_9BILA</name>
<dbReference type="Pfam" id="PF00098">
    <property type="entry name" value="zf-CCHC"/>
    <property type="match status" value="3"/>
</dbReference>
<dbReference type="InterPro" id="IPR001878">
    <property type="entry name" value="Znf_CCHC"/>
</dbReference>
<dbReference type="GO" id="GO:0019899">
    <property type="term" value="F:enzyme binding"/>
    <property type="evidence" value="ECO:0007669"/>
    <property type="project" value="UniProtKB-ARBA"/>
</dbReference>
<feature type="domain" description="CCHC-type" evidence="3">
    <location>
        <begin position="4"/>
        <end position="19"/>
    </location>
</feature>
<feature type="domain" description="CCHC-type" evidence="3">
    <location>
        <begin position="69"/>
        <end position="84"/>
    </location>
</feature>
<dbReference type="Proteomes" id="UP001201812">
    <property type="component" value="Unassembled WGS sequence"/>
</dbReference>
<feature type="region of interest" description="Disordered" evidence="2">
    <location>
        <begin position="17"/>
        <end position="89"/>
    </location>
</feature>
<comment type="caution">
    <text evidence="4">The sequence shown here is derived from an EMBL/GenBank/DDBJ whole genome shotgun (WGS) entry which is preliminary data.</text>
</comment>
<keyword evidence="1" id="KW-0479">Metal-binding</keyword>
<evidence type="ECO:0000313" key="5">
    <source>
        <dbReference type="Proteomes" id="UP001201812"/>
    </source>
</evidence>
<dbReference type="FunFam" id="4.10.60.10:FF:000034">
    <property type="entry name" value="Universal minicircle sequence binding protein (UMSBP), putative"/>
    <property type="match status" value="1"/>
</dbReference>
<dbReference type="EMBL" id="JAKKPZ010000057">
    <property type="protein sequence ID" value="KAI1705344.1"/>
    <property type="molecule type" value="Genomic_DNA"/>
</dbReference>